<dbReference type="PANTHER" id="PTHR36370">
    <property type="entry name" value="THYLAKOID SOLUBLE PHOSPHOPROTEIN"/>
    <property type="match status" value="1"/>
</dbReference>
<evidence type="ECO:0000313" key="2">
    <source>
        <dbReference type="EMBL" id="KZV28797.1"/>
    </source>
</evidence>
<dbReference type="OrthoDB" id="912920at2759"/>
<evidence type="ECO:0008006" key="4">
    <source>
        <dbReference type="Google" id="ProtNLM"/>
    </source>
</evidence>
<dbReference type="InterPro" id="IPR037244">
    <property type="entry name" value="TSP9_sf"/>
</dbReference>
<dbReference type="GO" id="GO:0009507">
    <property type="term" value="C:chloroplast"/>
    <property type="evidence" value="ECO:0007669"/>
    <property type="project" value="TreeGrafter"/>
</dbReference>
<reference evidence="2 3" key="1">
    <citation type="journal article" date="2015" name="Proc. Natl. Acad. Sci. U.S.A.">
        <title>The resurrection genome of Boea hygrometrica: A blueprint for survival of dehydration.</title>
        <authorList>
            <person name="Xiao L."/>
            <person name="Yang G."/>
            <person name="Zhang L."/>
            <person name="Yang X."/>
            <person name="Zhao S."/>
            <person name="Ji Z."/>
            <person name="Zhou Q."/>
            <person name="Hu M."/>
            <person name="Wang Y."/>
            <person name="Chen M."/>
            <person name="Xu Y."/>
            <person name="Jin H."/>
            <person name="Xiao X."/>
            <person name="Hu G."/>
            <person name="Bao F."/>
            <person name="Hu Y."/>
            <person name="Wan P."/>
            <person name="Li L."/>
            <person name="Deng X."/>
            <person name="Kuang T."/>
            <person name="Xiang C."/>
            <person name="Zhu J.K."/>
            <person name="Oliver M.J."/>
            <person name="He Y."/>
        </authorList>
    </citation>
    <scope>NUCLEOTIDE SEQUENCE [LARGE SCALE GENOMIC DNA]</scope>
    <source>
        <strain evidence="3">cv. XS01</strain>
    </source>
</reference>
<dbReference type="PANTHER" id="PTHR36370:SF1">
    <property type="entry name" value="THYLAKOID SOLUBLE PHOSPHOPROTEIN"/>
    <property type="match status" value="1"/>
</dbReference>
<dbReference type="Pfam" id="PF11493">
    <property type="entry name" value="TSP9"/>
    <property type="match status" value="1"/>
</dbReference>
<name>A0A2Z7B5F2_9LAMI</name>
<dbReference type="EMBL" id="KV010001">
    <property type="protein sequence ID" value="KZV28797.1"/>
    <property type="molecule type" value="Genomic_DNA"/>
</dbReference>
<dbReference type="AlphaFoldDB" id="A0A2Z7B5F2"/>
<organism evidence="2 3">
    <name type="scientific">Dorcoceras hygrometricum</name>
    <dbReference type="NCBI Taxonomy" id="472368"/>
    <lineage>
        <taxon>Eukaryota</taxon>
        <taxon>Viridiplantae</taxon>
        <taxon>Streptophyta</taxon>
        <taxon>Embryophyta</taxon>
        <taxon>Tracheophyta</taxon>
        <taxon>Spermatophyta</taxon>
        <taxon>Magnoliopsida</taxon>
        <taxon>eudicotyledons</taxon>
        <taxon>Gunneridae</taxon>
        <taxon>Pentapetalae</taxon>
        <taxon>asterids</taxon>
        <taxon>lamiids</taxon>
        <taxon>Lamiales</taxon>
        <taxon>Gesneriaceae</taxon>
        <taxon>Didymocarpoideae</taxon>
        <taxon>Trichosporeae</taxon>
        <taxon>Loxocarpinae</taxon>
        <taxon>Dorcoceras</taxon>
    </lineage>
</organism>
<feature type="region of interest" description="Disordered" evidence="1">
    <location>
        <begin position="64"/>
        <end position="98"/>
    </location>
</feature>
<evidence type="ECO:0000256" key="1">
    <source>
        <dbReference type="SAM" id="MobiDB-lite"/>
    </source>
</evidence>
<proteinExistence type="predicted"/>
<gene>
    <name evidence="2" type="ORF">F511_06231</name>
</gene>
<protein>
    <recommendedName>
        <fullName evidence="4">Thylakoid soluble phosphoprotein TSP9</fullName>
    </recommendedName>
</protein>
<dbReference type="SUPFAM" id="SSF144256">
    <property type="entry name" value="TSP9-like"/>
    <property type="match status" value="1"/>
</dbReference>
<dbReference type="InterPro" id="IPR021584">
    <property type="entry name" value="TSP9"/>
</dbReference>
<accession>A0A2Z7B5F2</accession>
<feature type="compositionally biased region" description="Polar residues" evidence="1">
    <location>
        <begin position="69"/>
        <end position="79"/>
    </location>
</feature>
<sequence length="98" mass="10450">MASLNLFLAPVLTTQRRVVRTGATASKASGSSNTEEKGVFDFVLGALAKQEQIYETDPILKKVEKKNAGGTTSRNTPVSGQPEKKNGGFDFGGLFSKK</sequence>
<evidence type="ECO:0000313" key="3">
    <source>
        <dbReference type="Proteomes" id="UP000250235"/>
    </source>
</evidence>
<dbReference type="Proteomes" id="UP000250235">
    <property type="component" value="Unassembled WGS sequence"/>
</dbReference>
<keyword evidence="3" id="KW-1185">Reference proteome</keyword>